<name>A0A225UPT8_9STRA</name>
<reference evidence="10" key="1">
    <citation type="submission" date="2017-03" db="EMBL/GenBank/DDBJ databases">
        <title>Phytopthora megakarya and P. palmivora, two closely related causual agents of cacao black pod achieved similar genome size and gene model numbers by different mechanisms.</title>
        <authorList>
            <person name="Ali S."/>
            <person name="Shao J."/>
            <person name="Larry D.J."/>
            <person name="Kronmiller B."/>
            <person name="Shen D."/>
            <person name="Strem M.D."/>
            <person name="Melnick R.L."/>
            <person name="Guiltinan M.J."/>
            <person name="Tyler B.M."/>
            <person name="Meinhardt L.W."/>
            <person name="Bailey B.A."/>
        </authorList>
    </citation>
    <scope>NUCLEOTIDE SEQUENCE [LARGE SCALE GENOMIC DNA]</scope>
    <source>
        <strain evidence="10">zdho120</strain>
    </source>
</reference>
<feature type="chain" id="PRO_5012668872" evidence="7">
    <location>
        <begin position="21"/>
        <end position="223"/>
    </location>
</feature>
<evidence type="ECO:0000313" key="10">
    <source>
        <dbReference type="Proteomes" id="UP000198211"/>
    </source>
</evidence>
<feature type="domain" description="RxLR effector PexRD54 WY" evidence="8">
    <location>
        <begin position="175"/>
        <end position="212"/>
    </location>
</feature>
<keyword evidence="10" id="KW-1185">Reference proteome</keyword>
<comment type="subcellular location">
    <subcellularLocation>
        <location evidence="1">Host cell</location>
    </subcellularLocation>
    <subcellularLocation>
        <location evidence="2">Secreted</location>
    </subcellularLocation>
</comment>
<keyword evidence="4" id="KW-0964">Secreted</keyword>
<keyword evidence="6" id="KW-0843">Virulence</keyword>
<comment type="caution">
    <text evidence="9">The sequence shown here is derived from an EMBL/GenBank/DDBJ whole genome shotgun (WGS) entry which is preliminary data.</text>
</comment>
<accession>A0A225UPT8</accession>
<dbReference type="GO" id="GO:0005576">
    <property type="term" value="C:extracellular region"/>
    <property type="evidence" value="ECO:0007669"/>
    <property type="project" value="UniProtKB-SubCell"/>
</dbReference>
<evidence type="ECO:0000313" key="9">
    <source>
        <dbReference type="EMBL" id="OWY94970.1"/>
    </source>
</evidence>
<evidence type="ECO:0000256" key="6">
    <source>
        <dbReference type="ARBA" id="ARBA00023026"/>
    </source>
</evidence>
<comment type="similarity">
    <text evidence="3">Belongs to the RxLR effector family.</text>
</comment>
<protein>
    <submittedName>
        <fullName evidence="9">RxLR effector protein</fullName>
    </submittedName>
</protein>
<evidence type="ECO:0000256" key="4">
    <source>
        <dbReference type="ARBA" id="ARBA00022525"/>
    </source>
</evidence>
<dbReference type="EMBL" id="NBNE01013595">
    <property type="protein sequence ID" value="OWY94970.1"/>
    <property type="molecule type" value="Genomic_DNA"/>
</dbReference>
<feature type="signal peptide" evidence="7">
    <location>
        <begin position="1"/>
        <end position="20"/>
    </location>
</feature>
<dbReference type="AlphaFoldDB" id="A0A225UPT8"/>
<dbReference type="Pfam" id="PF22748">
    <property type="entry name" value="PexRD54_WY"/>
    <property type="match status" value="1"/>
</dbReference>
<evidence type="ECO:0000256" key="1">
    <source>
        <dbReference type="ARBA" id="ARBA00004340"/>
    </source>
</evidence>
<gene>
    <name evidence="9" type="ORF">PHMEG_00035161</name>
</gene>
<dbReference type="Proteomes" id="UP000198211">
    <property type="component" value="Unassembled WGS sequence"/>
</dbReference>
<dbReference type="OrthoDB" id="127322at2759"/>
<dbReference type="GO" id="GO:0043657">
    <property type="term" value="C:host cell"/>
    <property type="evidence" value="ECO:0007669"/>
    <property type="project" value="UniProtKB-SubCell"/>
</dbReference>
<dbReference type="InterPro" id="IPR054463">
    <property type="entry name" value="PexRD54_WY"/>
</dbReference>
<evidence type="ECO:0000256" key="3">
    <source>
        <dbReference type="ARBA" id="ARBA00010400"/>
    </source>
</evidence>
<proteinExistence type="inferred from homology"/>
<organism evidence="9 10">
    <name type="scientific">Phytophthora megakarya</name>
    <dbReference type="NCBI Taxonomy" id="4795"/>
    <lineage>
        <taxon>Eukaryota</taxon>
        <taxon>Sar</taxon>
        <taxon>Stramenopiles</taxon>
        <taxon>Oomycota</taxon>
        <taxon>Peronosporomycetes</taxon>
        <taxon>Peronosporales</taxon>
        <taxon>Peronosporaceae</taxon>
        <taxon>Phytophthora</taxon>
    </lineage>
</organism>
<evidence type="ECO:0000256" key="7">
    <source>
        <dbReference type="SAM" id="SignalP"/>
    </source>
</evidence>
<evidence type="ECO:0000256" key="5">
    <source>
        <dbReference type="ARBA" id="ARBA00022729"/>
    </source>
</evidence>
<evidence type="ECO:0000256" key="2">
    <source>
        <dbReference type="ARBA" id="ARBA00004613"/>
    </source>
</evidence>
<evidence type="ECO:0000259" key="8">
    <source>
        <dbReference type="Pfam" id="PF22748"/>
    </source>
</evidence>
<sequence length="223" mass="25642">MHFLYLVNLAFVASIGLIDADTLKVLRSEFPKIEFQPTNSVGIPCSRNLRSTNAEEKEVTEERAGGLSVSPLEKIKSMFTSSRVTTEKLESWPKSRKPTDAVFTRLHLGEGGNPFFRSQFDDWIKYADDLSAKVPEMSAISTLTRQYGDDHLFRMIKIAKMHPNTEKLATKLEVEQMQHWVTTKKDPDEVFQLFHLNFVTNSIFEKPEFTTWDVLDADKIPRR</sequence>
<keyword evidence="5 7" id="KW-0732">Signal</keyword>